<evidence type="ECO:0000256" key="10">
    <source>
        <dbReference type="HAMAP-Rule" id="MF_00255"/>
    </source>
</evidence>
<dbReference type="GO" id="GO:0006426">
    <property type="term" value="P:glycyl-tRNA aminoacylation"/>
    <property type="evidence" value="ECO:0007669"/>
    <property type="project" value="UniProtKB-UniRule"/>
</dbReference>
<dbReference type="InterPro" id="IPR015944">
    <property type="entry name" value="Gly-tRNA-synth_bsu"/>
</dbReference>
<dbReference type="PROSITE" id="PS50861">
    <property type="entry name" value="AA_TRNA_LIGASE_II_GLYAB"/>
    <property type="match status" value="1"/>
</dbReference>
<dbReference type="HAMAP" id="MF_00255">
    <property type="entry name" value="Gly_tRNA_synth_beta"/>
    <property type="match status" value="1"/>
</dbReference>
<evidence type="ECO:0000256" key="1">
    <source>
        <dbReference type="ARBA" id="ARBA00004496"/>
    </source>
</evidence>
<evidence type="ECO:0000256" key="6">
    <source>
        <dbReference type="ARBA" id="ARBA00022840"/>
    </source>
</evidence>
<dbReference type="EC" id="6.1.1.14" evidence="10"/>
<dbReference type="RefSeq" id="WP_073091387.1">
    <property type="nucleotide sequence ID" value="NZ_FQWY01000015.1"/>
</dbReference>
<keyword evidence="3 10" id="KW-0963">Cytoplasm</keyword>
<proteinExistence type="inferred from homology"/>
<comment type="catalytic activity">
    <reaction evidence="9 10">
        <text>tRNA(Gly) + glycine + ATP = glycyl-tRNA(Gly) + AMP + diphosphate</text>
        <dbReference type="Rhea" id="RHEA:16013"/>
        <dbReference type="Rhea" id="RHEA-COMP:9664"/>
        <dbReference type="Rhea" id="RHEA-COMP:9683"/>
        <dbReference type="ChEBI" id="CHEBI:30616"/>
        <dbReference type="ChEBI" id="CHEBI:33019"/>
        <dbReference type="ChEBI" id="CHEBI:57305"/>
        <dbReference type="ChEBI" id="CHEBI:78442"/>
        <dbReference type="ChEBI" id="CHEBI:78522"/>
        <dbReference type="ChEBI" id="CHEBI:456215"/>
        <dbReference type="EC" id="6.1.1.14"/>
    </reaction>
</comment>
<dbReference type="GO" id="GO:0004820">
    <property type="term" value="F:glycine-tRNA ligase activity"/>
    <property type="evidence" value="ECO:0007669"/>
    <property type="project" value="UniProtKB-UniRule"/>
</dbReference>
<dbReference type="GO" id="GO:0004814">
    <property type="term" value="F:arginine-tRNA ligase activity"/>
    <property type="evidence" value="ECO:0007669"/>
    <property type="project" value="InterPro"/>
</dbReference>
<reference evidence="13" key="1">
    <citation type="submission" date="2016-11" db="EMBL/GenBank/DDBJ databases">
        <authorList>
            <person name="Varghese N."/>
            <person name="Submissions S."/>
        </authorList>
    </citation>
    <scope>NUCLEOTIDE SEQUENCE [LARGE SCALE GENOMIC DNA]</scope>
    <source>
        <strain evidence="13">DSM 11003</strain>
    </source>
</reference>
<dbReference type="GO" id="GO:0006420">
    <property type="term" value="P:arginyl-tRNA aminoacylation"/>
    <property type="evidence" value="ECO:0007669"/>
    <property type="project" value="InterPro"/>
</dbReference>
<evidence type="ECO:0000256" key="8">
    <source>
        <dbReference type="ARBA" id="ARBA00023146"/>
    </source>
</evidence>
<evidence type="ECO:0000256" key="9">
    <source>
        <dbReference type="ARBA" id="ARBA00047937"/>
    </source>
</evidence>
<evidence type="ECO:0000256" key="5">
    <source>
        <dbReference type="ARBA" id="ARBA00022741"/>
    </source>
</evidence>
<evidence type="ECO:0000259" key="11">
    <source>
        <dbReference type="Pfam" id="PF05746"/>
    </source>
</evidence>
<evidence type="ECO:0000313" key="12">
    <source>
        <dbReference type="EMBL" id="SHG86261.1"/>
    </source>
</evidence>
<protein>
    <recommendedName>
        <fullName evidence="10">Glycine--tRNA ligase beta subunit</fullName>
        <ecNumber evidence="10">6.1.1.14</ecNumber>
    </recommendedName>
    <alternativeName>
        <fullName evidence="10">Glycyl-tRNA synthetase beta subunit</fullName>
        <shortName evidence="10">GlyRS</shortName>
    </alternativeName>
</protein>
<dbReference type="OrthoDB" id="9775440at2"/>
<dbReference type="InterPro" id="IPR008909">
    <property type="entry name" value="DALR_anticod-bd"/>
</dbReference>
<dbReference type="PANTHER" id="PTHR30075:SF2">
    <property type="entry name" value="GLYCINE--TRNA LIGASE, CHLOROPLASTIC_MITOCHONDRIAL 2"/>
    <property type="match status" value="1"/>
</dbReference>
<dbReference type="SUPFAM" id="SSF109604">
    <property type="entry name" value="HD-domain/PDEase-like"/>
    <property type="match status" value="1"/>
</dbReference>
<dbReference type="NCBIfam" id="TIGR00211">
    <property type="entry name" value="glyS"/>
    <property type="match status" value="1"/>
</dbReference>
<name>A0A1M5N9T3_9FIRM</name>
<keyword evidence="7 10" id="KW-0648">Protein biosynthesis</keyword>
<keyword evidence="6 10" id="KW-0067">ATP-binding</keyword>
<dbReference type="AlphaFoldDB" id="A0A1M5N9T3"/>
<comment type="subcellular location">
    <subcellularLocation>
        <location evidence="1 10">Cytoplasm</location>
    </subcellularLocation>
</comment>
<feature type="domain" description="DALR anticodon binding" evidence="11">
    <location>
        <begin position="589"/>
        <end position="676"/>
    </location>
</feature>
<dbReference type="STRING" id="1123382.SAMN02745221_01142"/>
<evidence type="ECO:0000256" key="3">
    <source>
        <dbReference type="ARBA" id="ARBA00022490"/>
    </source>
</evidence>
<dbReference type="PRINTS" id="PR01045">
    <property type="entry name" value="TRNASYNTHGB"/>
</dbReference>
<evidence type="ECO:0000313" key="13">
    <source>
        <dbReference type="Proteomes" id="UP000242329"/>
    </source>
</evidence>
<dbReference type="Pfam" id="PF05746">
    <property type="entry name" value="DALR_1"/>
    <property type="match status" value="1"/>
</dbReference>
<comment type="subunit">
    <text evidence="10">Tetramer of two alpha and two beta subunits.</text>
</comment>
<dbReference type="Proteomes" id="UP000242329">
    <property type="component" value="Unassembled WGS sequence"/>
</dbReference>
<dbReference type="GO" id="GO:0005829">
    <property type="term" value="C:cytosol"/>
    <property type="evidence" value="ECO:0007669"/>
    <property type="project" value="TreeGrafter"/>
</dbReference>
<comment type="similarity">
    <text evidence="2 10">Belongs to the class-II aminoacyl-tRNA synthetase family.</text>
</comment>
<evidence type="ECO:0000256" key="4">
    <source>
        <dbReference type="ARBA" id="ARBA00022598"/>
    </source>
</evidence>
<keyword evidence="5 10" id="KW-0547">Nucleotide-binding</keyword>
<dbReference type="GO" id="GO:0005524">
    <property type="term" value="F:ATP binding"/>
    <property type="evidence" value="ECO:0007669"/>
    <property type="project" value="UniProtKB-UniRule"/>
</dbReference>
<keyword evidence="8 10" id="KW-0030">Aminoacyl-tRNA synthetase</keyword>
<sequence length="689" mass="79078">MVRDLIFEIGVEEIPAAYMPKALEDFKNNALESLNKARLHYEEVKSLGTPRRLTLYVKGLRERQEDAVIESRGPKKAAAFDQEGRPTRALEGFARSQNINVEDIEVREVNGVEYVFAVKTEKGRETSEVLPSLLYELVKAFSFPKSMRWGGYSFRFARPIRWLLALYGEEKIVFNLENITSSNYTYGHRFLSPGRLEVKNAGDYFKVLENNYVIIDQERRKELIWQQIEKVASELGGRPLKDEDLLDEINYLVEYPTAFAGSFSSSYLEVPKEVLTTTMIENQRYVPVFDREGRLMPVFIGVRNGTGEFIDIVRAGNERVLKARLEDALFFWKEDLKQPLDKMAEKLGHILFHERLGSVMDKVKRITNIALFIGEKYRLSHGEKIRRAAYLCKADLVSNMVYEFPELQGIMGRYYALNHGEDEEVSQAIFEHYLPRFAGDELPGTETGTVLSLAEKIDNLTGFFAMGIKPSGSQDPYALRRQAMGIVNIVLDKGIKMDLYAVLEKAYQEVLPFRPERGKEETREEVLEFILQRMRGIMLEEGISYDVVDAVLACPSGDLVDIMNRAQILKDFRGDALFTPLMTVFNRCYNLSKKWESPEVDTDVLQDETEKVLYLKYEEVKDEVERAIDKGDYRMALVRIAGLQSYVDDFFNAVMVMVEDEKLKAARLGILKSIVKLCNKIADFSKIVE</sequence>
<evidence type="ECO:0000256" key="7">
    <source>
        <dbReference type="ARBA" id="ARBA00022917"/>
    </source>
</evidence>
<keyword evidence="4 10" id="KW-0436">Ligase</keyword>
<dbReference type="InterPro" id="IPR006194">
    <property type="entry name" value="Gly-tRNA-synth_heterodimer"/>
</dbReference>
<dbReference type="Pfam" id="PF02092">
    <property type="entry name" value="tRNA_synt_2f"/>
    <property type="match status" value="1"/>
</dbReference>
<organism evidence="12 13">
    <name type="scientific">Thermosyntropha lipolytica DSM 11003</name>
    <dbReference type="NCBI Taxonomy" id="1123382"/>
    <lineage>
        <taxon>Bacteria</taxon>
        <taxon>Bacillati</taxon>
        <taxon>Bacillota</taxon>
        <taxon>Clostridia</taxon>
        <taxon>Eubacteriales</taxon>
        <taxon>Syntrophomonadaceae</taxon>
        <taxon>Thermosyntropha</taxon>
    </lineage>
</organism>
<gene>
    <name evidence="10" type="primary">glyS</name>
    <name evidence="12" type="ORF">SAMN02745221_01142</name>
</gene>
<keyword evidence="13" id="KW-1185">Reference proteome</keyword>
<evidence type="ECO:0000256" key="2">
    <source>
        <dbReference type="ARBA" id="ARBA00008226"/>
    </source>
</evidence>
<dbReference type="EMBL" id="FQWY01000015">
    <property type="protein sequence ID" value="SHG86261.1"/>
    <property type="molecule type" value="Genomic_DNA"/>
</dbReference>
<dbReference type="PANTHER" id="PTHR30075">
    <property type="entry name" value="GLYCYL-TRNA SYNTHETASE"/>
    <property type="match status" value="1"/>
</dbReference>
<accession>A0A1M5N9T3</accession>